<keyword evidence="3" id="KW-1185">Reference proteome</keyword>
<comment type="caution">
    <text evidence="2">The sequence shown here is derived from an EMBL/GenBank/DDBJ whole genome shotgun (WGS) entry which is preliminary data.</text>
</comment>
<sequence>MVRTGVRMHHKGRRVLERSGFTTTTPENLPQPPAHPVVPARRRPERSRSATTPPVAEVRRWAKDQGTDVPP</sequence>
<organism evidence="2 3">
    <name type="scientific">Streptomyces ehimensis</name>
    <dbReference type="NCBI Taxonomy" id="68195"/>
    <lineage>
        <taxon>Bacteria</taxon>
        <taxon>Bacillati</taxon>
        <taxon>Actinomycetota</taxon>
        <taxon>Actinomycetes</taxon>
        <taxon>Kitasatosporales</taxon>
        <taxon>Streptomycetaceae</taxon>
        <taxon>Streptomyces</taxon>
    </lineage>
</organism>
<feature type="compositionally biased region" description="Basic and acidic residues" evidence="1">
    <location>
        <begin position="57"/>
        <end position="71"/>
    </location>
</feature>
<evidence type="ECO:0000313" key="3">
    <source>
        <dbReference type="Proteomes" id="UP001595990"/>
    </source>
</evidence>
<evidence type="ECO:0000256" key="1">
    <source>
        <dbReference type="SAM" id="MobiDB-lite"/>
    </source>
</evidence>
<feature type="compositionally biased region" description="Basic residues" evidence="1">
    <location>
        <begin position="1"/>
        <end position="13"/>
    </location>
</feature>
<protein>
    <submittedName>
        <fullName evidence="2">Uncharacterized protein</fullName>
    </submittedName>
</protein>
<dbReference type="RefSeq" id="WP_417923521.1">
    <property type="nucleotide sequence ID" value="NZ_JBHSFS010000013.1"/>
</dbReference>
<reference evidence="3" key="1">
    <citation type="journal article" date="2019" name="Int. J. Syst. Evol. Microbiol.">
        <title>The Global Catalogue of Microorganisms (GCM) 10K type strain sequencing project: providing services to taxonomists for standard genome sequencing and annotation.</title>
        <authorList>
            <consortium name="The Broad Institute Genomics Platform"/>
            <consortium name="The Broad Institute Genome Sequencing Center for Infectious Disease"/>
            <person name="Wu L."/>
            <person name="Ma J."/>
        </authorList>
    </citation>
    <scope>NUCLEOTIDE SEQUENCE [LARGE SCALE GENOMIC DNA]</scope>
    <source>
        <strain evidence="3">CECT 8064</strain>
    </source>
</reference>
<dbReference type="Proteomes" id="UP001595990">
    <property type="component" value="Unassembled WGS sequence"/>
</dbReference>
<gene>
    <name evidence="2" type="ORF">ACFPEN_25610</name>
</gene>
<evidence type="ECO:0000313" key="2">
    <source>
        <dbReference type="EMBL" id="MFC4516305.1"/>
    </source>
</evidence>
<feature type="region of interest" description="Disordered" evidence="1">
    <location>
        <begin position="1"/>
        <end position="71"/>
    </location>
</feature>
<accession>A0ABV9BRD3</accession>
<proteinExistence type="predicted"/>
<name>A0ABV9BRD3_9ACTN</name>
<dbReference type="EMBL" id="JBHSFS010000013">
    <property type="protein sequence ID" value="MFC4516305.1"/>
    <property type="molecule type" value="Genomic_DNA"/>
</dbReference>